<gene>
    <name evidence="1" type="primary">bna5-2</name>
    <name evidence="1" type="ORF">DAT39_001262</name>
</gene>
<feature type="non-terminal residue" evidence="1">
    <location>
        <position position="59"/>
    </location>
</feature>
<protein>
    <submittedName>
        <fullName evidence="1">Kynureninase 2</fullName>
    </submittedName>
</protein>
<reference evidence="1" key="1">
    <citation type="submission" date="2020-07" db="EMBL/GenBank/DDBJ databases">
        <title>Clarias magur genome sequencing, assembly and annotation.</title>
        <authorList>
            <person name="Kushwaha B."/>
            <person name="Kumar R."/>
            <person name="Das P."/>
            <person name="Joshi C.G."/>
            <person name="Kumar D."/>
            <person name="Nagpure N.S."/>
            <person name="Pandey M."/>
            <person name="Agarwal S."/>
            <person name="Srivastava S."/>
            <person name="Singh M."/>
            <person name="Sahoo L."/>
            <person name="Jayasankar P."/>
            <person name="Meher P.K."/>
            <person name="Koringa P.G."/>
            <person name="Iquebal M.A."/>
            <person name="Das S.P."/>
            <person name="Bit A."/>
            <person name="Patnaik S."/>
            <person name="Patel N."/>
            <person name="Shah T.M."/>
            <person name="Hinsu A."/>
            <person name="Jena J.K."/>
        </authorList>
    </citation>
    <scope>NUCLEOTIDE SEQUENCE</scope>
    <source>
        <strain evidence="1">CIFAMagur01</strain>
        <tissue evidence="1">Testis</tissue>
    </source>
</reference>
<accession>A0A8J4X915</accession>
<dbReference type="Proteomes" id="UP000727407">
    <property type="component" value="Unassembled WGS sequence"/>
</dbReference>
<sequence length="59" mass="6738">MCRVQGEGGCRWRSMPDEWKLMQVEAEWKEAKVLVRGGQQSHFSRVLTGSFGFEGSEFA</sequence>
<organism evidence="1 2">
    <name type="scientific">Clarias magur</name>
    <name type="common">Asian catfish</name>
    <name type="synonym">Macropteronotus magur</name>
    <dbReference type="NCBI Taxonomy" id="1594786"/>
    <lineage>
        <taxon>Eukaryota</taxon>
        <taxon>Metazoa</taxon>
        <taxon>Chordata</taxon>
        <taxon>Craniata</taxon>
        <taxon>Vertebrata</taxon>
        <taxon>Euteleostomi</taxon>
        <taxon>Actinopterygii</taxon>
        <taxon>Neopterygii</taxon>
        <taxon>Teleostei</taxon>
        <taxon>Ostariophysi</taxon>
        <taxon>Siluriformes</taxon>
        <taxon>Clariidae</taxon>
        <taxon>Clarias</taxon>
    </lineage>
</organism>
<evidence type="ECO:0000313" key="2">
    <source>
        <dbReference type="Proteomes" id="UP000727407"/>
    </source>
</evidence>
<dbReference type="EMBL" id="QNUK01000009">
    <property type="protein sequence ID" value="KAF5909002.1"/>
    <property type="molecule type" value="Genomic_DNA"/>
</dbReference>
<name>A0A8J4X915_CLAMG</name>
<comment type="caution">
    <text evidence="1">The sequence shown here is derived from an EMBL/GenBank/DDBJ whole genome shotgun (WGS) entry which is preliminary data.</text>
</comment>
<proteinExistence type="predicted"/>
<evidence type="ECO:0000313" key="1">
    <source>
        <dbReference type="EMBL" id="KAF5909002.1"/>
    </source>
</evidence>
<dbReference type="AlphaFoldDB" id="A0A8J4X915"/>
<keyword evidence="2" id="KW-1185">Reference proteome</keyword>